<dbReference type="Pfam" id="PF13704">
    <property type="entry name" value="Glyco_tranf_2_4"/>
    <property type="match status" value="1"/>
</dbReference>
<sequence length="363" mass="40804">MDRAERLAYHKGMKSPLHLFRRLRQRLINARRRARFAASLQHLHGPSKLDTAPGEVVLIALVRDGSYYLDAFFRHYRAMGVQHFVFIDNGSRDDTIARIKAQKGTVIDRCTLPLAEYEDLIRQYPAQTYGKDRWCLYVDMDEIFDFEGRSQIGIKGLTAYLDRQGYTALAAQMLEMFPKTSLAAAAGMPYKQALQSFLYYDISAVRKIDYHSPEIPFSALLADNELSNDAVKFAFGGVRGKVFGEDCCLTKHPLIFNGTEVTPAPHPHLSSGVRVADMTAVIKHYKFANDAAARDAETLGAGNLSHGEDARRMAVIGQNPDVSLFSLDARRWNRVELLYRAGFLVPSEAYSAHVAAWREEHAA</sequence>
<organism evidence="1 2">
    <name type="scientific">Sulfitobacter faviae</name>
    <dbReference type="NCBI Taxonomy" id="1775881"/>
    <lineage>
        <taxon>Bacteria</taxon>
        <taxon>Pseudomonadati</taxon>
        <taxon>Pseudomonadota</taxon>
        <taxon>Alphaproteobacteria</taxon>
        <taxon>Rhodobacterales</taxon>
        <taxon>Roseobacteraceae</taxon>
        <taxon>Sulfitobacter</taxon>
    </lineage>
</organism>
<dbReference type="AlphaFoldDB" id="A0AAX3LLE9"/>
<accession>A0AAX3LLE9</accession>
<dbReference type="RefSeq" id="WP_271687844.1">
    <property type="nucleotide sequence ID" value="NZ_CP116423.1"/>
</dbReference>
<dbReference type="Proteomes" id="UP001210770">
    <property type="component" value="Chromosome"/>
</dbReference>
<dbReference type="EMBL" id="CP116423">
    <property type="protein sequence ID" value="WCE69501.1"/>
    <property type="molecule type" value="Genomic_DNA"/>
</dbReference>
<proteinExistence type="predicted"/>
<name>A0AAX3LLE9_9RHOB</name>
<protein>
    <submittedName>
        <fullName evidence="1">Glycosyltransferase family 2 protein</fullName>
    </submittedName>
</protein>
<gene>
    <name evidence="1" type="ORF">PL336_11895</name>
</gene>
<evidence type="ECO:0000313" key="2">
    <source>
        <dbReference type="Proteomes" id="UP001210770"/>
    </source>
</evidence>
<reference evidence="1" key="1">
    <citation type="submission" date="2023-01" db="EMBL/GenBank/DDBJ databases">
        <title>Comparative genomic analysis of cold water coral derived Sulfitobacter faviae: insights into their metabolism and habitat adaptation.</title>
        <authorList>
            <person name="Guo Y."/>
            <person name="Lin S."/>
            <person name="Huang Z."/>
            <person name="Tang K."/>
            <person name="Wang X."/>
        </authorList>
    </citation>
    <scope>NUCLEOTIDE SEQUENCE</scope>
    <source>
        <strain evidence="1">SCSIO W_1865</strain>
    </source>
</reference>
<evidence type="ECO:0000313" key="1">
    <source>
        <dbReference type="EMBL" id="WCE69501.1"/>
    </source>
</evidence>